<evidence type="ECO:0000313" key="1">
    <source>
        <dbReference type="EMBL" id="MBI6882659.1"/>
    </source>
</evidence>
<dbReference type="RefSeq" id="WP_198746270.1">
    <property type="nucleotide sequence ID" value="NZ_JAEHTE010000001.1"/>
</dbReference>
<organism evidence="1 2">
    <name type="scientific">Pseudomonas putida</name>
    <name type="common">Arthrobacter siderocapsulatus</name>
    <dbReference type="NCBI Taxonomy" id="303"/>
    <lineage>
        <taxon>Bacteria</taxon>
        <taxon>Pseudomonadati</taxon>
        <taxon>Pseudomonadota</taxon>
        <taxon>Gammaproteobacteria</taxon>
        <taxon>Pseudomonadales</taxon>
        <taxon>Pseudomonadaceae</taxon>
        <taxon>Pseudomonas</taxon>
    </lineage>
</organism>
<proteinExistence type="predicted"/>
<dbReference type="Proteomes" id="UP000637061">
    <property type="component" value="Unassembled WGS sequence"/>
</dbReference>
<evidence type="ECO:0000313" key="2">
    <source>
        <dbReference type="Proteomes" id="UP000637061"/>
    </source>
</evidence>
<reference evidence="1" key="1">
    <citation type="submission" date="2020-12" db="EMBL/GenBank/DDBJ databases">
        <title>Enhanced detection system for hospital associated transmission using whole genome sequencing surveillance.</title>
        <authorList>
            <person name="Harrison L.H."/>
            <person name="Van Tyne D."/>
            <person name="Marsh J.W."/>
            <person name="Griffith M.P."/>
            <person name="Snyder D.J."/>
            <person name="Cooper V.S."/>
            <person name="Mustapha M."/>
        </authorList>
    </citation>
    <scope>NUCLEOTIDE SEQUENCE</scope>
    <source>
        <strain evidence="1">PSB00042</strain>
    </source>
</reference>
<dbReference type="AlphaFoldDB" id="A0A8I1EA62"/>
<name>A0A8I1EA62_PSEPU</name>
<protein>
    <submittedName>
        <fullName evidence="1">Uncharacterized protein</fullName>
    </submittedName>
</protein>
<dbReference type="EMBL" id="JAEHTE010000001">
    <property type="protein sequence ID" value="MBI6882659.1"/>
    <property type="molecule type" value="Genomic_DNA"/>
</dbReference>
<accession>A0A8I1EA62</accession>
<sequence>MEKPKQDHPNQETRLFHLTRNWFQRNPGALIPNDAWTRKIQEFGISHKYRSFIEAEADSVTIGNLALIQVLASLSLGESTERLAQIIEHTGIRVLDIADRGLTTLVTKRDRASLPNERLLPRYRIVRECMKAFDLIPEKSSQLGLLGQYENTNPDLTMSLLFIDRPDLWHGTKLERYFEAREAKSTELPEKTDEMPEQVFTLGTQFGYEYSDEEVIELLRRAGHLCEGLTSENGFSITFYRHVLEHAASENNPDSLAIVKAINSVSDPSYRDIFANKIVRALCSQVVRDQYGALQIWEYLSLLDQEKYSDVLQSRVLRLCVIDKPPKAPDTYEADFYQFSSVSLFEDLANELFTVPEHGFDSYHFKALASFAMKWPKAHRGDDFDLNKLVYHVMRGLEHFLDKDFAGNVVAFQDTAITRAGLFLEVAVKLAEPNYKLLNRLNAQSQGLLAISGYDIRRLTKMTYKDKGRVLSDELGV</sequence>
<gene>
    <name evidence="1" type="ORF">JEU22_01930</name>
</gene>
<comment type="caution">
    <text evidence="1">The sequence shown here is derived from an EMBL/GenBank/DDBJ whole genome shotgun (WGS) entry which is preliminary data.</text>
</comment>